<dbReference type="PANTHER" id="PTHR22884">
    <property type="entry name" value="SET DOMAIN PROTEINS"/>
    <property type="match status" value="1"/>
</dbReference>
<evidence type="ECO:0000313" key="10">
    <source>
        <dbReference type="Proteomes" id="UP000799444"/>
    </source>
</evidence>
<evidence type="ECO:0000256" key="1">
    <source>
        <dbReference type="ARBA" id="ARBA00004123"/>
    </source>
</evidence>
<evidence type="ECO:0000256" key="4">
    <source>
        <dbReference type="ARBA" id="ARBA00022603"/>
    </source>
</evidence>
<keyword evidence="3" id="KW-0158">Chromosome</keyword>
<dbReference type="Pfam" id="PF00856">
    <property type="entry name" value="SET"/>
    <property type="match status" value="1"/>
</dbReference>
<dbReference type="GO" id="GO:0008168">
    <property type="term" value="F:methyltransferase activity"/>
    <property type="evidence" value="ECO:0007669"/>
    <property type="project" value="UniProtKB-KW"/>
</dbReference>
<gene>
    <name evidence="9" type="ORF">EJ04DRAFT_450903</name>
</gene>
<name>A0A9P4QJL4_9PLEO</name>
<dbReference type="Proteomes" id="UP000799444">
    <property type="component" value="Unassembled WGS sequence"/>
</dbReference>
<keyword evidence="5" id="KW-0808">Transferase</keyword>
<dbReference type="SUPFAM" id="SSF82199">
    <property type="entry name" value="SET domain"/>
    <property type="match status" value="1"/>
</dbReference>
<dbReference type="EMBL" id="ML996318">
    <property type="protein sequence ID" value="KAF2727674.1"/>
    <property type="molecule type" value="Genomic_DNA"/>
</dbReference>
<accession>A0A9P4QJL4</accession>
<dbReference type="GO" id="GO:0005694">
    <property type="term" value="C:chromosome"/>
    <property type="evidence" value="ECO:0007669"/>
    <property type="project" value="UniProtKB-SubCell"/>
</dbReference>
<dbReference type="AlphaFoldDB" id="A0A9P4QJL4"/>
<sequence>MNENIQLKWRHDIHGIGAFAKTELAKGSVVGEYFGEIEIKGDHCDPNMRFQTSIKLGGEVIGYIDAVRVGSWTRFINHSCNGNVRFEPRRLGNLARNVVKVNRTISAEEEITIDYGDSYWKHWKEKGIHCQCGEASCRLNKAVSGSPPKKEQYGE</sequence>
<dbReference type="SMART" id="SM00317">
    <property type="entry name" value="SET"/>
    <property type="match status" value="1"/>
</dbReference>
<evidence type="ECO:0000256" key="2">
    <source>
        <dbReference type="ARBA" id="ARBA00004286"/>
    </source>
</evidence>
<evidence type="ECO:0000313" key="9">
    <source>
        <dbReference type="EMBL" id="KAF2727674.1"/>
    </source>
</evidence>
<dbReference type="GO" id="GO:0032259">
    <property type="term" value="P:methylation"/>
    <property type="evidence" value="ECO:0007669"/>
    <property type="project" value="UniProtKB-KW"/>
</dbReference>
<evidence type="ECO:0000256" key="7">
    <source>
        <dbReference type="ARBA" id="ARBA00023242"/>
    </source>
</evidence>
<keyword evidence="7" id="KW-0539">Nucleus</keyword>
<evidence type="ECO:0000256" key="5">
    <source>
        <dbReference type="ARBA" id="ARBA00022679"/>
    </source>
</evidence>
<dbReference type="InterPro" id="IPR050777">
    <property type="entry name" value="SET2_Histone-Lys_MeTrsfase"/>
</dbReference>
<dbReference type="InterPro" id="IPR046341">
    <property type="entry name" value="SET_dom_sf"/>
</dbReference>
<keyword evidence="10" id="KW-1185">Reference proteome</keyword>
<protein>
    <submittedName>
        <fullName evidence="9">SET domain-containing protein</fullName>
    </submittedName>
</protein>
<dbReference type="Gene3D" id="2.170.270.10">
    <property type="entry name" value="SET domain"/>
    <property type="match status" value="1"/>
</dbReference>
<dbReference type="PROSITE" id="PS50280">
    <property type="entry name" value="SET"/>
    <property type="match status" value="1"/>
</dbReference>
<proteinExistence type="predicted"/>
<evidence type="ECO:0000256" key="3">
    <source>
        <dbReference type="ARBA" id="ARBA00022454"/>
    </source>
</evidence>
<dbReference type="OrthoDB" id="308383at2759"/>
<dbReference type="GO" id="GO:0005634">
    <property type="term" value="C:nucleus"/>
    <property type="evidence" value="ECO:0007669"/>
    <property type="project" value="UniProtKB-SubCell"/>
</dbReference>
<reference evidence="9" key="1">
    <citation type="journal article" date="2020" name="Stud. Mycol.">
        <title>101 Dothideomycetes genomes: a test case for predicting lifestyles and emergence of pathogens.</title>
        <authorList>
            <person name="Haridas S."/>
            <person name="Albert R."/>
            <person name="Binder M."/>
            <person name="Bloem J."/>
            <person name="Labutti K."/>
            <person name="Salamov A."/>
            <person name="Andreopoulos B."/>
            <person name="Baker S."/>
            <person name="Barry K."/>
            <person name="Bills G."/>
            <person name="Bluhm B."/>
            <person name="Cannon C."/>
            <person name="Castanera R."/>
            <person name="Culley D."/>
            <person name="Daum C."/>
            <person name="Ezra D."/>
            <person name="Gonzalez J."/>
            <person name="Henrissat B."/>
            <person name="Kuo A."/>
            <person name="Liang C."/>
            <person name="Lipzen A."/>
            <person name="Lutzoni F."/>
            <person name="Magnuson J."/>
            <person name="Mondo S."/>
            <person name="Nolan M."/>
            <person name="Ohm R."/>
            <person name="Pangilinan J."/>
            <person name="Park H.-J."/>
            <person name="Ramirez L."/>
            <person name="Alfaro M."/>
            <person name="Sun H."/>
            <person name="Tritt A."/>
            <person name="Yoshinaga Y."/>
            <person name="Zwiers L.-H."/>
            <person name="Turgeon B."/>
            <person name="Goodwin S."/>
            <person name="Spatafora J."/>
            <person name="Crous P."/>
            <person name="Grigoriev I."/>
        </authorList>
    </citation>
    <scope>NUCLEOTIDE SEQUENCE</scope>
    <source>
        <strain evidence="9">CBS 125425</strain>
    </source>
</reference>
<feature type="domain" description="SET" evidence="8">
    <location>
        <begin position="3"/>
        <end position="116"/>
    </location>
</feature>
<evidence type="ECO:0000256" key="6">
    <source>
        <dbReference type="ARBA" id="ARBA00022691"/>
    </source>
</evidence>
<comment type="subcellular location">
    <subcellularLocation>
        <location evidence="2">Chromosome</location>
    </subcellularLocation>
    <subcellularLocation>
        <location evidence="1">Nucleus</location>
    </subcellularLocation>
</comment>
<dbReference type="InterPro" id="IPR001214">
    <property type="entry name" value="SET_dom"/>
</dbReference>
<evidence type="ECO:0000259" key="8">
    <source>
        <dbReference type="PROSITE" id="PS50280"/>
    </source>
</evidence>
<keyword evidence="4" id="KW-0489">Methyltransferase</keyword>
<keyword evidence="6" id="KW-0949">S-adenosyl-L-methionine</keyword>
<organism evidence="9 10">
    <name type="scientific">Polyplosphaeria fusca</name>
    <dbReference type="NCBI Taxonomy" id="682080"/>
    <lineage>
        <taxon>Eukaryota</taxon>
        <taxon>Fungi</taxon>
        <taxon>Dikarya</taxon>
        <taxon>Ascomycota</taxon>
        <taxon>Pezizomycotina</taxon>
        <taxon>Dothideomycetes</taxon>
        <taxon>Pleosporomycetidae</taxon>
        <taxon>Pleosporales</taxon>
        <taxon>Tetraplosphaeriaceae</taxon>
        <taxon>Polyplosphaeria</taxon>
    </lineage>
</organism>
<comment type="caution">
    <text evidence="9">The sequence shown here is derived from an EMBL/GenBank/DDBJ whole genome shotgun (WGS) entry which is preliminary data.</text>
</comment>